<proteinExistence type="predicted"/>
<evidence type="ECO:0000313" key="3">
    <source>
        <dbReference type="Proteomes" id="UP001148838"/>
    </source>
</evidence>
<protein>
    <recommendedName>
        <fullName evidence="4">Histone-lysine N-methyltransferase, H3 lysine-79 specific</fullName>
    </recommendedName>
</protein>
<organism evidence="2 3">
    <name type="scientific">Periplaneta americana</name>
    <name type="common">American cockroach</name>
    <name type="synonym">Blatta americana</name>
    <dbReference type="NCBI Taxonomy" id="6978"/>
    <lineage>
        <taxon>Eukaryota</taxon>
        <taxon>Metazoa</taxon>
        <taxon>Ecdysozoa</taxon>
        <taxon>Arthropoda</taxon>
        <taxon>Hexapoda</taxon>
        <taxon>Insecta</taxon>
        <taxon>Pterygota</taxon>
        <taxon>Neoptera</taxon>
        <taxon>Polyneoptera</taxon>
        <taxon>Dictyoptera</taxon>
        <taxon>Blattodea</taxon>
        <taxon>Blattoidea</taxon>
        <taxon>Blattidae</taxon>
        <taxon>Blattinae</taxon>
        <taxon>Periplaneta</taxon>
    </lineage>
</organism>
<sequence>MKEYESLQEKRGEERRGEERRGEERRGEERRGEERREEKRREEKRREEKRREEKRREEKRREEKRREEKRREEKRREEKRREEKRRVHGVICYDLDNPVLDGLQHELCITTSAGIMLHQMTNILCSGVTAFVTLLLREVARHDSVIKDCKRLAVRLRYLTERSKRYERKGEIFLRRIITIDEPWARYYEPQLKRQSIGRKITVASSPFPKWKATPRKTRPPVLPMIGKVWSEAIMLSPAFKVWDGADLKSPTRFNKLV</sequence>
<evidence type="ECO:0008006" key="4">
    <source>
        <dbReference type="Google" id="ProtNLM"/>
    </source>
</evidence>
<accession>A0ABQ8SBL5</accession>
<reference evidence="2 3" key="1">
    <citation type="journal article" date="2022" name="Allergy">
        <title>Genome assembly and annotation of Periplaneta americana reveal a comprehensive cockroach allergen profile.</title>
        <authorList>
            <person name="Wang L."/>
            <person name="Xiong Q."/>
            <person name="Saelim N."/>
            <person name="Wang L."/>
            <person name="Nong W."/>
            <person name="Wan A.T."/>
            <person name="Shi M."/>
            <person name="Liu X."/>
            <person name="Cao Q."/>
            <person name="Hui J.H.L."/>
            <person name="Sookrung N."/>
            <person name="Leung T.F."/>
            <person name="Tungtrongchitr A."/>
            <person name="Tsui S.K.W."/>
        </authorList>
    </citation>
    <scope>NUCLEOTIDE SEQUENCE [LARGE SCALE GENOMIC DNA]</scope>
    <source>
        <strain evidence="2">PWHHKU_190912</strain>
    </source>
</reference>
<feature type="region of interest" description="Disordered" evidence="1">
    <location>
        <begin position="1"/>
        <end position="79"/>
    </location>
</feature>
<name>A0ABQ8SBL5_PERAM</name>
<dbReference type="Proteomes" id="UP001148838">
    <property type="component" value="Unassembled WGS sequence"/>
</dbReference>
<keyword evidence="3" id="KW-1185">Reference proteome</keyword>
<evidence type="ECO:0000313" key="2">
    <source>
        <dbReference type="EMBL" id="KAJ4431061.1"/>
    </source>
</evidence>
<evidence type="ECO:0000256" key="1">
    <source>
        <dbReference type="SAM" id="MobiDB-lite"/>
    </source>
</evidence>
<comment type="caution">
    <text evidence="2">The sequence shown here is derived from an EMBL/GenBank/DDBJ whole genome shotgun (WGS) entry which is preliminary data.</text>
</comment>
<dbReference type="EMBL" id="JAJSOF020000031">
    <property type="protein sequence ID" value="KAJ4431061.1"/>
    <property type="molecule type" value="Genomic_DNA"/>
</dbReference>
<gene>
    <name evidence="2" type="ORF">ANN_19654</name>
</gene>